<dbReference type="Gene3D" id="6.10.140.2220">
    <property type="match status" value="1"/>
</dbReference>
<proteinExistence type="predicted"/>
<keyword evidence="7" id="KW-1185">Reference proteome</keyword>
<accession>A0A4R0RBK5</accession>
<evidence type="ECO:0000256" key="1">
    <source>
        <dbReference type="ARBA" id="ARBA00022723"/>
    </source>
</evidence>
<evidence type="ECO:0000313" key="7">
    <source>
        <dbReference type="Proteomes" id="UP000292702"/>
    </source>
</evidence>
<evidence type="ECO:0000256" key="4">
    <source>
        <dbReference type="PROSITE-ProRule" id="PRU00134"/>
    </source>
</evidence>
<gene>
    <name evidence="6" type="ORF">EIP91_002734</name>
</gene>
<dbReference type="SUPFAM" id="SSF144232">
    <property type="entry name" value="HIT/MYND zinc finger-like"/>
    <property type="match status" value="1"/>
</dbReference>
<evidence type="ECO:0000259" key="5">
    <source>
        <dbReference type="PROSITE" id="PS50865"/>
    </source>
</evidence>
<name>A0A4R0RBK5_9APHY</name>
<sequence>MLEEYIWVHKLFWYRQNLALCLMNPKTERYEEAIEQMKLAMKIHTELLRRQNSPRADTSWKALPTLYAHYTEARILGNLLDEETKNVLEKVIEVYEDSSFPKDAWDGLHLVLARINLALVLRALGVEPEKEELLVQQSMTYIRKHPEDKYRLKRFLQLPYQSSHPVSIALGESWIASDESDSKEERRRFRACDHCKLGEPVATLSRCRGCQEAMYCSKTCQRAGWPGHRSGCRASSERILKVKALRDSGQISDRSSVHLFALINWDNKPYYTNIEAPVHALGLQYDPTRAETHVIFRIVHYVEDASALDAGDRFYVEQVGVFRVQDVLADIMVFGNERNLEEARQSFEDAAPLSDREKGYFYLRTWTLISTDGNLIPFLCRTGFGPTGSTLPPRMGEGVRMPISELPPVSRVIAEAEIKRRMGATDDGSPSTSEELQLWREHLDDPRHPMRQLRPNLPPYAKVPDALVIYTTWYLRVPNLFKFCIHAEPSDMPEEYLEELIWVNNLCIKLYEVTTPKMRCDYEAFNRVEHEGDSMGRRVRYREHLAWCLMSPTMERFEEAVEQLKIGVAEYAVAVRMLNLPVADTPWKSHPQVYAAYAEARVLANHLDMVTKEMLEHVLDAAQDPLTRTIRELAWHVVLARANLALVLHVLGIEPDREKQLTQLATSYIRRRPELKKHIGRFLRCHDSHPVLLELGEDWSVTDNIKQIMTMKDHMPAGMAKRMEEFFTWLSSPYYANEEALIHALNLQHDLHRARTHIVFRLIRCVKTRSRDIRDWFRVEQCSVFKIADVYPEIKDCQNLKTDEEVQEYFEDIFAIRDGQRKDVVDVLHLTSFIAGTATGKLGCMLFNVKEERIRRMPYDPAWRQKANHSGRPPAAFVLRAGVQDAEFDYQDNMTRLASYINALQLA</sequence>
<dbReference type="OrthoDB" id="5231159at2759"/>
<dbReference type="InterPro" id="IPR002893">
    <property type="entry name" value="Znf_MYND"/>
</dbReference>
<keyword evidence="2 4" id="KW-0863">Zinc-finger</keyword>
<dbReference type="Pfam" id="PF01753">
    <property type="entry name" value="zf-MYND"/>
    <property type="match status" value="1"/>
</dbReference>
<dbReference type="PROSITE" id="PS50865">
    <property type="entry name" value="ZF_MYND_2"/>
    <property type="match status" value="1"/>
</dbReference>
<dbReference type="AlphaFoldDB" id="A0A4R0RBK5"/>
<dbReference type="EMBL" id="RWJN01000183">
    <property type="protein sequence ID" value="TCD65400.1"/>
    <property type="molecule type" value="Genomic_DNA"/>
</dbReference>
<evidence type="ECO:0000313" key="6">
    <source>
        <dbReference type="EMBL" id="TCD65400.1"/>
    </source>
</evidence>
<reference evidence="6 7" key="1">
    <citation type="submission" date="2018-11" db="EMBL/GenBank/DDBJ databases">
        <title>Genome assembly of Steccherinum ochraceum LE-BIN_3174, the white-rot fungus of the Steccherinaceae family (The Residual Polyporoid clade, Polyporales, Basidiomycota).</title>
        <authorList>
            <person name="Fedorova T.V."/>
            <person name="Glazunova O.A."/>
            <person name="Landesman E.O."/>
            <person name="Moiseenko K.V."/>
            <person name="Psurtseva N.V."/>
            <person name="Savinova O.S."/>
            <person name="Shakhova N.V."/>
            <person name="Tyazhelova T.V."/>
            <person name="Vasina D.V."/>
        </authorList>
    </citation>
    <scope>NUCLEOTIDE SEQUENCE [LARGE SCALE GENOMIC DNA]</scope>
    <source>
        <strain evidence="6 7">LE-BIN_3174</strain>
    </source>
</reference>
<dbReference type="PROSITE" id="PS01360">
    <property type="entry name" value="ZF_MYND_1"/>
    <property type="match status" value="1"/>
</dbReference>
<comment type="caution">
    <text evidence="6">The sequence shown here is derived from an EMBL/GenBank/DDBJ whole genome shotgun (WGS) entry which is preliminary data.</text>
</comment>
<dbReference type="Proteomes" id="UP000292702">
    <property type="component" value="Unassembled WGS sequence"/>
</dbReference>
<organism evidence="6 7">
    <name type="scientific">Steccherinum ochraceum</name>
    <dbReference type="NCBI Taxonomy" id="92696"/>
    <lineage>
        <taxon>Eukaryota</taxon>
        <taxon>Fungi</taxon>
        <taxon>Dikarya</taxon>
        <taxon>Basidiomycota</taxon>
        <taxon>Agaricomycotina</taxon>
        <taxon>Agaricomycetes</taxon>
        <taxon>Polyporales</taxon>
        <taxon>Steccherinaceae</taxon>
        <taxon>Steccherinum</taxon>
    </lineage>
</organism>
<evidence type="ECO:0000256" key="3">
    <source>
        <dbReference type="ARBA" id="ARBA00022833"/>
    </source>
</evidence>
<keyword evidence="1" id="KW-0479">Metal-binding</keyword>
<feature type="domain" description="MYND-type" evidence="5">
    <location>
        <begin position="192"/>
        <end position="232"/>
    </location>
</feature>
<dbReference type="GO" id="GO:0008270">
    <property type="term" value="F:zinc ion binding"/>
    <property type="evidence" value="ECO:0007669"/>
    <property type="project" value="UniProtKB-KW"/>
</dbReference>
<evidence type="ECO:0000256" key="2">
    <source>
        <dbReference type="ARBA" id="ARBA00022771"/>
    </source>
</evidence>
<keyword evidence="3" id="KW-0862">Zinc</keyword>
<protein>
    <recommendedName>
        <fullName evidence="5">MYND-type domain-containing protein</fullName>
    </recommendedName>
</protein>